<dbReference type="Proteomes" id="UP000184474">
    <property type="component" value="Unassembled WGS sequence"/>
</dbReference>
<dbReference type="STRING" id="156994.SAMN04488028_1011"/>
<feature type="signal peptide" evidence="1">
    <location>
        <begin position="1"/>
        <end position="23"/>
    </location>
</feature>
<accession>A0A1M6J140</accession>
<name>A0A1M6J140_REIAG</name>
<keyword evidence="1" id="KW-0732">Signal</keyword>
<evidence type="ECO:0000256" key="1">
    <source>
        <dbReference type="SAM" id="SignalP"/>
    </source>
</evidence>
<sequence>MKSIITNGVYTLLLIACASMSHAQSADFTNGEIAFNEGRHREALSLLNQAVHNDMYLMKGKEIPKAYAYLAIIRNEYLEKKLEGGTIQTLQENPGLLNSTIGDVQNALKFQDNGSKILVNRAQSQLINNAMKVGKIVADSLLELDLEVDVKQANQLAVILNFELKDLSEISEDNWELHDMIGLSHYILGEEDLAMLEFKRSRDVYNATGETTLSELHLYN</sequence>
<dbReference type="PROSITE" id="PS51257">
    <property type="entry name" value="PROKAR_LIPOPROTEIN"/>
    <property type="match status" value="1"/>
</dbReference>
<protein>
    <recommendedName>
        <fullName evidence="4">Tetratricopeptide repeat-containing protein</fullName>
    </recommendedName>
</protein>
<evidence type="ECO:0008006" key="4">
    <source>
        <dbReference type="Google" id="ProtNLM"/>
    </source>
</evidence>
<organism evidence="2 3">
    <name type="scientific">Reichenbachiella agariperforans</name>
    <dbReference type="NCBI Taxonomy" id="156994"/>
    <lineage>
        <taxon>Bacteria</taxon>
        <taxon>Pseudomonadati</taxon>
        <taxon>Bacteroidota</taxon>
        <taxon>Cytophagia</taxon>
        <taxon>Cytophagales</taxon>
        <taxon>Reichenbachiellaceae</taxon>
        <taxon>Reichenbachiella</taxon>
    </lineage>
</organism>
<dbReference type="InterPro" id="IPR011990">
    <property type="entry name" value="TPR-like_helical_dom_sf"/>
</dbReference>
<dbReference type="SUPFAM" id="SSF48452">
    <property type="entry name" value="TPR-like"/>
    <property type="match status" value="1"/>
</dbReference>
<dbReference type="RefSeq" id="WP_139280829.1">
    <property type="nucleotide sequence ID" value="NZ_FRAA01000001.1"/>
</dbReference>
<reference evidence="3" key="1">
    <citation type="submission" date="2016-11" db="EMBL/GenBank/DDBJ databases">
        <authorList>
            <person name="Varghese N."/>
            <person name="Submissions S."/>
        </authorList>
    </citation>
    <scope>NUCLEOTIDE SEQUENCE [LARGE SCALE GENOMIC DNA]</scope>
    <source>
        <strain evidence="3">DSM 26134</strain>
    </source>
</reference>
<dbReference type="EMBL" id="FRAA01000001">
    <property type="protein sequence ID" value="SHJ40438.1"/>
    <property type="molecule type" value="Genomic_DNA"/>
</dbReference>
<keyword evidence="3" id="KW-1185">Reference proteome</keyword>
<evidence type="ECO:0000313" key="3">
    <source>
        <dbReference type="Proteomes" id="UP000184474"/>
    </source>
</evidence>
<evidence type="ECO:0000313" key="2">
    <source>
        <dbReference type="EMBL" id="SHJ40438.1"/>
    </source>
</evidence>
<feature type="non-terminal residue" evidence="2">
    <location>
        <position position="220"/>
    </location>
</feature>
<proteinExistence type="predicted"/>
<gene>
    <name evidence="2" type="ORF">SAMN04488028_1011</name>
</gene>
<dbReference type="AlphaFoldDB" id="A0A1M6J140"/>
<feature type="chain" id="PRO_5012454999" description="Tetratricopeptide repeat-containing protein" evidence="1">
    <location>
        <begin position="24"/>
        <end position="220"/>
    </location>
</feature>